<sequence>MVYLCCSAGELVKTFDVTSEEIQLHRTMGSLNSDVVCARYNHNGKIVVSCSVDGGICLDVAASGELLSRFFSPATSPTERRINSVHFSSGSRFLASGGMDGCVRVWDLKTQEVTQTYSISASAVTSVTFSGYKDEHIVAGSESGAISVCDIQSSDTAGFLTVDPKHGVYKVTSIQSSPHPYARHTLGATYGDGSVRVWDLNTVQLTSEFLRPHEAAATSLAISPVSKVLLATGGLDGRVLFFDTIQGKELRAIEFDQPISALALCADGKTLAVGTTHGEILIYDLRGVITPLYSTRAHDSAAITSLQFAASSTDSSVASVFPQGVPVVSAEQMSPGKFGGGTLQEAALRKLESLGIGSITSTTNTSAPPSPIATTRPSSSPTRHSMASPRTYSPAS</sequence>
<evidence type="ECO:0000256" key="1">
    <source>
        <dbReference type="ARBA" id="ARBA00022574"/>
    </source>
</evidence>
<name>K3X881_GLOUD</name>
<dbReference type="PROSITE" id="PS50294">
    <property type="entry name" value="WD_REPEATS_REGION"/>
    <property type="match status" value="1"/>
</dbReference>
<evidence type="ECO:0000313" key="6">
    <source>
        <dbReference type="Proteomes" id="UP000019132"/>
    </source>
</evidence>
<dbReference type="InterPro" id="IPR001680">
    <property type="entry name" value="WD40_rpt"/>
</dbReference>
<dbReference type="Gene3D" id="2.130.10.10">
    <property type="entry name" value="YVTN repeat-like/Quinoprotein amine dehydrogenase"/>
    <property type="match status" value="2"/>
</dbReference>
<dbReference type="GO" id="GO:0036064">
    <property type="term" value="C:ciliary basal body"/>
    <property type="evidence" value="ECO:0007669"/>
    <property type="project" value="TreeGrafter"/>
</dbReference>
<dbReference type="OMA" id="CARYNHN"/>
<dbReference type="SUPFAM" id="SSF50978">
    <property type="entry name" value="WD40 repeat-like"/>
    <property type="match status" value="1"/>
</dbReference>
<dbReference type="Proteomes" id="UP000019132">
    <property type="component" value="Unassembled WGS sequence"/>
</dbReference>
<dbReference type="GO" id="GO:0000278">
    <property type="term" value="P:mitotic cell cycle"/>
    <property type="evidence" value="ECO:0007669"/>
    <property type="project" value="TreeGrafter"/>
</dbReference>
<accession>K3X881</accession>
<organism evidence="5 6">
    <name type="scientific">Globisporangium ultimum (strain ATCC 200006 / CBS 805.95 / DAOM BR144)</name>
    <name type="common">Pythium ultimum</name>
    <dbReference type="NCBI Taxonomy" id="431595"/>
    <lineage>
        <taxon>Eukaryota</taxon>
        <taxon>Sar</taxon>
        <taxon>Stramenopiles</taxon>
        <taxon>Oomycota</taxon>
        <taxon>Peronosporomycetes</taxon>
        <taxon>Pythiales</taxon>
        <taxon>Pythiaceae</taxon>
        <taxon>Globisporangium</taxon>
    </lineage>
</organism>
<dbReference type="SMART" id="SM00320">
    <property type="entry name" value="WD40"/>
    <property type="match status" value="6"/>
</dbReference>
<dbReference type="GO" id="GO:0005813">
    <property type="term" value="C:centrosome"/>
    <property type="evidence" value="ECO:0007669"/>
    <property type="project" value="TreeGrafter"/>
</dbReference>
<keyword evidence="6" id="KW-1185">Reference proteome</keyword>
<dbReference type="VEuPathDB" id="FungiDB:PYU1_G013401"/>
<dbReference type="eggNOG" id="KOG4378">
    <property type="taxonomic scope" value="Eukaryota"/>
</dbReference>
<keyword evidence="1 3" id="KW-0853">WD repeat</keyword>
<evidence type="ECO:0000313" key="5">
    <source>
        <dbReference type="EnsemblProtists" id="PYU1_T013430"/>
    </source>
</evidence>
<dbReference type="GO" id="GO:0005737">
    <property type="term" value="C:cytoplasm"/>
    <property type="evidence" value="ECO:0007669"/>
    <property type="project" value="TreeGrafter"/>
</dbReference>
<feature type="region of interest" description="Disordered" evidence="4">
    <location>
        <begin position="359"/>
        <end position="396"/>
    </location>
</feature>
<dbReference type="EnsemblProtists" id="PYU1_T013430">
    <property type="protein sequence ID" value="PYU1_T013430"/>
    <property type="gene ID" value="PYU1_G013401"/>
</dbReference>
<dbReference type="AlphaFoldDB" id="K3X881"/>
<feature type="repeat" description="WD" evidence="3">
    <location>
        <begin position="75"/>
        <end position="116"/>
    </location>
</feature>
<dbReference type="InterPro" id="IPR052818">
    <property type="entry name" value="NEDD1_Spindle_Assembly"/>
</dbReference>
<dbReference type="PROSITE" id="PS50082">
    <property type="entry name" value="WD_REPEATS_2"/>
    <property type="match status" value="1"/>
</dbReference>
<evidence type="ECO:0000256" key="3">
    <source>
        <dbReference type="PROSITE-ProRule" id="PRU00221"/>
    </source>
</evidence>
<dbReference type="GO" id="GO:0043015">
    <property type="term" value="F:gamma-tubulin binding"/>
    <property type="evidence" value="ECO:0007669"/>
    <property type="project" value="TreeGrafter"/>
</dbReference>
<dbReference type="GO" id="GO:0005814">
    <property type="term" value="C:centriole"/>
    <property type="evidence" value="ECO:0007669"/>
    <property type="project" value="TreeGrafter"/>
</dbReference>
<dbReference type="PANTHER" id="PTHR44414">
    <property type="entry name" value="PROTEIN NEDD1"/>
    <property type="match status" value="1"/>
</dbReference>
<reference evidence="5" key="3">
    <citation type="submission" date="2015-02" db="UniProtKB">
        <authorList>
            <consortium name="EnsemblProtists"/>
        </authorList>
    </citation>
    <scope>IDENTIFICATION</scope>
    <source>
        <strain evidence="5">DAOM BR144</strain>
    </source>
</reference>
<protein>
    <submittedName>
        <fullName evidence="5">Uncharacterized protein</fullName>
    </submittedName>
</protein>
<keyword evidence="2" id="KW-0677">Repeat</keyword>
<dbReference type="GO" id="GO:0007020">
    <property type="term" value="P:microtubule nucleation"/>
    <property type="evidence" value="ECO:0007669"/>
    <property type="project" value="TreeGrafter"/>
</dbReference>
<reference evidence="6" key="1">
    <citation type="journal article" date="2010" name="Genome Biol.">
        <title>Genome sequence of the necrotrophic plant pathogen Pythium ultimum reveals original pathogenicity mechanisms and effector repertoire.</title>
        <authorList>
            <person name="Levesque C.A."/>
            <person name="Brouwer H."/>
            <person name="Cano L."/>
            <person name="Hamilton J.P."/>
            <person name="Holt C."/>
            <person name="Huitema E."/>
            <person name="Raffaele S."/>
            <person name="Robideau G.P."/>
            <person name="Thines M."/>
            <person name="Win J."/>
            <person name="Zerillo M.M."/>
            <person name="Beakes G.W."/>
            <person name="Boore J.L."/>
            <person name="Busam D."/>
            <person name="Dumas B."/>
            <person name="Ferriera S."/>
            <person name="Fuerstenberg S.I."/>
            <person name="Gachon C.M."/>
            <person name="Gaulin E."/>
            <person name="Govers F."/>
            <person name="Grenville-Briggs L."/>
            <person name="Horner N."/>
            <person name="Hostetler J."/>
            <person name="Jiang R.H."/>
            <person name="Johnson J."/>
            <person name="Krajaejun T."/>
            <person name="Lin H."/>
            <person name="Meijer H.J."/>
            <person name="Moore B."/>
            <person name="Morris P."/>
            <person name="Phuntmart V."/>
            <person name="Puiu D."/>
            <person name="Shetty J."/>
            <person name="Stajich J.E."/>
            <person name="Tripathy S."/>
            <person name="Wawra S."/>
            <person name="van West P."/>
            <person name="Whitty B.R."/>
            <person name="Coutinho P.M."/>
            <person name="Henrissat B."/>
            <person name="Martin F."/>
            <person name="Thomas P.D."/>
            <person name="Tyler B.M."/>
            <person name="De Vries R.P."/>
            <person name="Kamoun S."/>
            <person name="Yandell M."/>
            <person name="Tisserat N."/>
            <person name="Buell C.R."/>
        </authorList>
    </citation>
    <scope>NUCLEOTIDE SEQUENCE</scope>
    <source>
        <strain evidence="6">DAOM:BR144</strain>
    </source>
</reference>
<feature type="compositionally biased region" description="Low complexity" evidence="4">
    <location>
        <begin position="359"/>
        <end position="383"/>
    </location>
</feature>
<dbReference type="STRING" id="431595.K3X881"/>
<dbReference type="InterPro" id="IPR015943">
    <property type="entry name" value="WD40/YVTN_repeat-like_dom_sf"/>
</dbReference>
<dbReference type="PANTHER" id="PTHR44414:SF1">
    <property type="entry name" value="PROTEIN NEDD1"/>
    <property type="match status" value="1"/>
</dbReference>
<evidence type="ECO:0000256" key="4">
    <source>
        <dbReference type="SAM" id="MobiDB-lite"/>
    </source>
</evidence>
<dbReference type="GO" id="GO:0000922">
    <property type="term" value="C:spindle pole"/>
    <property type="evidence" value="ECO:0007669"/>
    <property type="project" value="TreeGrafter"/>
</dbReference>
<dbReference type="Pfam" id="PF00400">
    <property type="entry name" value="WD40"/>
    <property type="match status" value="3"/>
</dbReference>
<reference evidence="6" key="2">
    <citation type="submission" date="2010-04" db="EMBL/GenBank/DDBJ databases">
        <authorList>
            <person name="Buell R."/>
            <person name="Hamilton J."/>
            <person name="Hostetler J."/>
        </authorList>
    </citation>
    <scope>NUCLEOTIDE SEQUENCE [LARGE SCALE GENOMIC DNA]</scope>
    <source>
        <strain evidence="6">DAOM:BR144</strain>
    </source>
</reference>
<dbReference type="InterPro" id="IPR036322">
    <property type="entry name" value="WD40_repeat_dom_sf"/>
</dbReference>
<dbReference type="InterPro" id="IPR019775">
    <property type="entry name" value="WD40_repeat_CS"/>
</dbReference>
<dbReference type="InParanoid" id="K3X881"/>
<dbReference type="PROSITE" id="PS00678">
    <property type="entry name" value="WD_REPEATS_1"/>
    <property type="match status" value="1"/>
</dbReference>
<dbReference type="HOGENOM" id="CLU_042224_0_0_1"/>
<dbReference type="EMBL" id="GL376609">
    <property type="status" value="NOT_ANNOTATED_CDS"/>
    <property type="molecule type" value="Genomic_DNA"/>
</dbReference>
<proteinExistence type="predicted"/>
<evidence type="ECO:0000256" key="2">
    <source>
        <dbReference type="ARBA" id="ARBA00022737"/>
    </source>
</evidence>